<organism evidence="1 2">
    <name type="scientific">Chitinophaga skermanii</name>
    <dbReference type="NCBI Taxonomy" id="331697"/>
    <lineage>
        <taxon>Bacteria</taxon>
        <taxon>Pseudomonadati</taxon>
        <taxon>Bacteroidota</taxon>
        <taxon>Chitinophagia</taxon>
        <taxon>Chitinophagales</taxon>
        <taxon>Chitinophagaceae</taxon>
        <taxon>Chitinophaga</taxon>
    </lineage>
</organism>
<evidence type="ECO:0000313" key="1">
    <source>
        <dbReference type="EMBL" id="RAJ11180.1"/>
    </source>
</evidence>
<dbReference type="EMBL" id="QLLL01000001">
    <property type="protein sequence ID" value="RAJ11180.1"/>
    <property type="molecule type" value="Genomic_DNA"/>
</dbReference>
<keyword evidence="2" id="KW-1185">Reference proteome</keyword>
<sequence>MRSLEELINKEDPAWPLVQEWIESATHTIEVLPVEKQVAEDALLHLQVTTRSPMGAIVYETGGIFVDHGWIRILGAGHPKMQRSIDSWNQAGSGYLMVADDVVGGHFAINAGGLGDDQGKMYFFDPAGLRWEPMDISYSEFLVFCFEGDIAAFYQDLRWTGWEVDVQAIDGNHVFSFFPFLWTKEGENINEVSRKVITVKEGLDFQIEQMGM</sequence>
<dbReference type="Pfam" id="PF10946">
    <property type="entry name" value="DUF2625"/>
    <property type="match status" value="1"/>
</dbReference>
<accession>A0A327R388</accession>
<reference evidence="1 2" key="1">
    <citation type="submission" date="2018-06" db="EMBL/GenBank/DDBJ databases">
        <title>Genomic Encyclopedia of Archaeal and Bacterial Type Strains, Phase II (KMG-II): from individual species to whole genera.</title>
        <authorList>
            <person name="Goeker M."/>
        </authorList>
    </citation>
    <scope>NUCLEOTIDE SEQUENCE [LARGE SCALE GENOMIC DNA]</scope>
    <source>
        <strain evidence="1 2">DSM 23857</strain>
    </source>
</reference>
<evidence type="ECO:0000313" key="2">
    <source>
        <dbReference type="Proteomes" id="UP000249547"/>
    </source>
</evidence>
<dbReference type="AlphaFoldDB" id="A0A327R388"/>
<dbReference type="Proteomes" id="UP000249547">
    <property type="component" value="Unassembled WGS sequence"/>
</dbReference>
<protein>
    <submittedName>
        <fullName evidence="1">Uncharacterized protein DUF2625</fullName>
    </submittedName>
</protein>
<name>A0A327R388_9BACT</name>
<dbReference type="InterPro" id="IPR021239">
    <property type="entry name" value="DUF2625"/>
</dbReference>
<dbReference type="NCBIfam" id="NF008498">
    <property type="entry name" value="PRK11408.1-5"/>
    <property type="match status" value="1"/>
</dbReference>
<comment type="caution">
    <text evidence="1">The sequence shown here is derived from an EMBL/GenBank/DDBJ whole genome shotgun (WGS) entry which is preliminary data.</text>
</comment>
<gene>
    <name evidence="1" type="ORF">LX64_00788</name>
</gene>
<dbReference type="RefSeq" id="WP_111596274.1">
    <property type="nucleotide sequence ID" value="NZ_QLLL01000001.1"/>
</dbReference>
<dbReference type="OrthoDB" id="1550811at2"/>
<proteinExistence type="predicted"/>